<dbReference type="EMBL" id="LAZR01056332">
    <property type="protein sequence ID" value="KKK74405.1"/>
    <property type="molecule type" value="Genomic_DNA"/>
</dbReference>
<name>A0A0F8YL26_9ZZZZ</name>
<organism evidence="1">
    <name type="scientific">marine sediment metagenome</name>
    <dbReference type="NCBI Taxonomy" id="412755"/>
    <lineage>
        <taxon>unclassified sequences</taxon>
        <taxon>metagenomes</taxon>
        <taxon>ecological metagenomes</taxon>
    </lineage>
</organism>
<reference evidence="1" key="1">
    <citation type="journal article" date="2015" name="Nature">
        <title>Complex archaea that bridge the gap between prokaryotes and eukaryotes.</title>
        <authorList>
            <person name="Spang A."/>
            <person name="Saw J.H."/>
            <person name="Jorgensen S.L."/>
            <person name="Zaremba-Niedzwiedzka K."/>
            <person name="Martijn J."/>
            <person name="Lind A.E."/>
            <person name="van Eijk R."/>
            <person name="Schleper C."/>
            <person name="Guy L."/>
            <person name="Ettema T.J."/>
        </authorList>
    </citation>
    <scope>NUCLEOTIDE SEQUENCE</scope>
</reference>
<comment type="caution">
    <text evidence="1">The sequence shown here is derived from an EMBL/GenBank/DDBJ whole genome shotgun (WGS) entry which is preliminary data.</text>
</comment>
<gene>
    <name evidence="1" type="ORF">LCGC14_2884090</name>
</gene>
<protein>
    <recommendedName>
        <fullName evidence="2">Tail assembly chaperone</fullName>
    </recommendedName>
</protein>
<proteinExistence type="predicted"/>
<dbReference type="AlphaFoldDB" id="A0A0F8YL26"/>
<sequence>MAKYATKEQVTAITSPAADVTVDDLTYRLAAITRGEFRWAMDTVGYVENPVTGKNDSADPEMVDMLMLATSLIEPDFDAEDEADIATLQEMPIGVSSKLIKQMMTLSSLGVEDPTAPTEE</sequence>
<accession>A0A0F8YL26</accession>
<evidence type="ECO:0008006" key="2">
    <source>
        <dbReference type="Google" id="ProtNLM"/>
    </source>
</evidence>
<evidence type="ECO:0000313" key="1">
    <source>
        <dbReference type="EMBL" id="KKK74405.1"/>
    </source>
</evidence>